<feature type="domain" description="FAD-binding FR-type" evidence="2">
    <location>
        <begin position="25"/>
        <end position="129"/>
    </location>
</feature>
<dbReference type="AlphaFoldDB" id="A0A4R5UMG2"/>
<dbReference type="OrthoDB" id="9814826at2"/>
<dbReference type="SUPFAM" id="SSF63380">
    <property type="entry name" value="Riboflavin synthase domain-like"/>
    <property type="match status" value="1"/>
</dbReference>
<comment type="similarity">
    <text evidence="1">Belongs to the SIP oxidoreductase family.</text>
</comment>
<dbReference type="GO" id="GO:0016491">
    <property type="term" value="F:oxidoreductase activity"/>
    <property type="evidence" value="ECO:0007669"/>
    <property type="project" value="InterPro"/>
</dbReference>
<dbReference type="InterPro" id="IPR039374">
    <property type="entry name" value="SIP_fam"/>
</dbReference>
<dbReference type="Proteomes" id="UP000295238">
    <property type="component" value="Unassembled WGS sequence"/>
</dbReference>
<comment type="caution">
    <text evidence="3">The sequence shown here is derived from an EMBL/GenBank/DDBJ whole genome shotgun (WGS) entry which is preliminary data.</text>
</comment>
<proteinExistence type="inferred from homology"/>
<evidence type="ECO:0000313" key="3">
    <source>
        <dbReference type="EMBL" id="TDK38959.1"/>
    </source>
</evidence>
<keyword evidence="4" id="KW-1185">Reference proteome</keyword>
<evidence type="ECO:0000259" key="2">
    <source>
        <dbReference type="PROSITE" id="PS51384"/>
    </source>
</evidence>
<dbReference type="PANTHER" id="PTHR30157">
    <property type="entry name" value="FERRIC REDUCTASE, NADPH-DEPENDENT"/>
    <property type="match status" value="1"/>
</dbReference>
<dbReference type="InterPro" id="IPR007037">
    <property type="entry name" value="SIP_rossman_dom"/>
</dbReference>
<dbReference type="InterPro" id="IPR017927">
    <property type="entry name" value="FAD-bd_FR_type"/>
</dbReference>
<dbReference type="InterPro" id="IPR017938">
    <property type="entry name" value="Riboflavin_synthase-like_b-brl"/>
</dbReference>
<evidence type="ECO:0000256" key="1">
    <source>
        <dbReference type="ARBA" id="ARBA00035644"/>
    </source>
</evidence>
<gene>
    <name evidence="3" type="ORF">E2F50_02100</name>
</gene>
<organism evidence="3 4">
    <name type="scientific">Rhizobium deserti</name>
    <dbReference type="NCBI Taxonomy" id="2547961"/>
    <lineage>
        <taxon>Bacteria</taxon>
        <taxon>Pseudomonadati</taxon>
        <taxon>Pseudomonadota</taxon>
        <taxon>Alphaproteobacteria</taxon>
        <taxon>Hyphomicrobiales</taxon>
        <taxon>Rhizobiaceae</taxon>
        <taxon>Rhizobium/Agrobacterium group</taxon>
        <taxon>Rhizobium</taxon>
    </lineage>
</organism>
<dbReference type="CDD" id="cd06193">
    <property type="entry name" value="siderophore_interacting"/>
    <property type="match status" value="1"/>
</dbReference>
<dbReference type="EMBL" id="SMTL01000001">
    <property type="protein sequence ID" value="TDK38959.1"/>
    <property type="molecule type" value="Genomic_DNA"/>
</dbReference>
<dbReference type="Pfam" id="PF04954">
    <property type="entry name" value="SIP"/>
    <property type="match status" value="1"/>
</dbReference>
<sequence length="258" mass="28321">MTDISSQDQTSQMSMPCIERVRHELKRRELTVRSVEKLTPNMLRIALVGEDLADFLSASPDDHVKIFLPTAEGEPERRDYTPRRYDTAARELVLDFAVHEAGPATQWALEAQVGSRLSIGGPRGSAVISGVKHWILVGDETALPSMGRRVEEAGPDETFTVIGAVTGSQEEQTFETAAQLRTIWVHRPLSAAANASDIISVLNTVDIPAETFAWIAAEASVARAVRAYLTEGRNHPLPWLKAAGYWVQGLADAHEKLD</sequence>
<dbReference type="RefSeq" id="WP_133314407.1">
    <property type="nucleotide sequence ID" value="NZ_SMTL01000001.1"/>
</dbReference>
<dbReference type="InterPro" id="IPR039261">
    <property type="entry name" value="FNR_nucleotide-bd"/>
</dbReference>
<dbReference type="Pfam" id="PF08021">
    <property type="entry name" value="FAD_binding_9"/>
    <property type="match status" value="1"/>
</dbReference>
<dbReference type="PROSITE" id="PS51384">
    <property type="entry name" value="FAD_FR"/>
    <property type="match status" value="1"/>
</dbReference>
<evidence type="ECO:0000313" key="4">
    <source>
        <dbReference type="Proteomes" id="UP000295238"/>
    </source>
</evidence>
<name>A0A4R5UMG2_9HYPH</name>
<dbReference type="PANTHER" id="PTHR30157:SF0">
    <property type="entry name" value="NADPH-DEPENDENT FERRIC-CHELATE REDUCTASE"/>
    <property type="match status" value="1"/>
</dbReference>
<accession>A0A4R5UMG2</accession>
<dbReference type="Gene3D" id="2.40.30.10">
    <property type="entry name" value="Translation factors"/>
    <property type="match status" value="1"/>
</dbReference>
<dbReference type="InterPro" id="IPR013113">
    <property type="entry name" value="SIP_FAD-bd"/>
</dbReference>
<reference evidence="3 4" key="1">
    <citation type="submission" date="2019-03" db="EMBL/GenBank/DDBJ databases">
        <title>Rhizobium sp. nov., an bacterium isolated from biocrust in Mu Us Desert.</title>
        <authorList>
            <person name="Lixiong L."/>
        </authorList>
    </citation>
    <scope>NUCLEOTIDE SEQUENCE [LARGE SCALE GENOMIC DNA]</scope>
    <source>
        <strain evidence="3 4">SPY-1</strain>
    </source>
</reference>
<protein>
    <submittedName>
        <fullName evidence="3">Siderophore-interacting protein</fullName>
    </submittedName>
</protein>
<dbReference type="Gene3D" id="3.40.50.80">
    <property type="entry name" value="Nucleotide-binding domain of ferredoxin-NADP reductase (FNR) module"/>
    <property type="match status" value="1"/>
</dbReference>